<protein>
    <submittedName>
        <fullName evidence="1">Uncharacterized protein</fullName>
    </submittedName>
</protein>
<dbReference type="AlphaFoldDB" id="A0A4Y8L138"/>
<comment type="caution">
    <text evidence="1">The sequence shown here is derived from an EMBL/GenBank/DDBJ whole genome shotgun (WGS) entry which is preliminary data.</text>
</comment>
<evidence type="ECO:0000313" key="2">
    <source>
        <dbReference type="Proteomes" id="UP000297861"/>
    </source>
</evidence>
<dbReference type="OrthoDB" id="5508028at2"/>
<evidence type="ECO:0000313" key="1">
    <source>
        <dbReference type="EMBL" id="TFD94995.1"/>
    </source>
</evidence>
<dbReference type="RefSeq" id="WP_134436958.1">
    <property type="nucleotide sequence ID" value="NZ_SOML01000009.1"/>
</dbReference>
<sequence length="298" mass="34401">MQFKLIENGDSVRKHDKEILKQAILSLKEDEDCYIILEPKSPIDNSIYLQISIEAGQYKVETRLVFGSDDDFKHLSKRYSNNEEVIHLFDDYYTDCKLPDLRSWSDDTSTFKEEEERDMVKLYKNTEGQIHYFEMWIDEEDILTSHEGILGEIGETESFAKPSDEDHLPPRIAMAKAIKTYHERGYSEDINLTELIIQYPVEKNTKPSTIDKQIEDIEACLNNCLGWTGNGHCDGGDYAFDIATFFCYVVDKEIATETIIEALEEDGLIFAGVKIAYADEKTEEYLLIYPNEGTFNMI</sequence>
<accession>A0A4Y8L138</accession>
<reference evidence="1 2" key="1">
    <citation type="submission" date="2019-03" db="EMBL/GenBank/DDBJ databases">
        <title>San Antonio Military Medical Center submission to MRSN (WRAIR), pending publication.</title>
        <authorList>
            <person name="Blyth D.M."/>
            <person name="Mccarthy S.L."/>
            <person name="Schall S.E."/>
            <person name="Stam J.A."/>
            <person name="Ong A.C."/>
            <person name="Mcgann P.T."/>
        </authorList>
    </citation>
    <scope>NUCLEOTIDE SEQUENCE [LARGE SCALE GENOMIC DNA]</scope>
    <source>
        <strain evidence="1 2">MRSN571793</strain>
    </source>
</reference>
<name>A0A4Y8L138_9BACT</name>
<dbReference type="Proteomes" id="UP000297861">
    <property type="component" value="Unassembled WGS sequence"/>
</dbReference>
<organism evidence="1 2">
    <name type="scientific">Dysgonomonas capnocytophagoides</name>
    <dbReference type="NCBI Taxonomy" id="45254"/>
    <lineage>
        <taxon>Bacteria</taxon>
        <taxon>Pseudomonadati</taxon>
        <taxon>Bacteroidota</taxon>
        <taxon>Bacteroidia</taxon>
        <taxon>Bacteroidales</taxon>
        <taxon>Dysgonomonadaceae</taxon>
        <taxon>Dysgonomonas</taxon>
    </lineage>
</organism>
<keyword evidence="2" id="KW-1185">Reference proteome</keyword>
<gene>
    <name evidence="1" type="ORF">E2605_14335</name>
</gene>
<dbReference type="EMBL" id="SOML01000009">
    <property type="protein sequence ID" value="TFD94995.1"/>
    <property type="molecule type" value="Genomic_DNA"/>
</dbReference>
<proteinExistence type="predicted"/>
<dbReference type="STRING" id="1121485.GCA_000426485_02085"/>